<name>A0AAU9IHT8_9CILI</name>
<feature type="region of interest" description="Disordered" evidence="1">
    <location>
        <begin position="67"/>
        <end position="111"/>
    </location>
</feature>
<evidence type="ECO:0000313" key="2">
    <source>
        <dbReference type="EMBL" id="CAG9312742.1"/>
    </source>
</evidence>
<dbReference type="Proteomes" id="UP001162131">
    <property type="component" value="Unassembled WGS sequence"/>
</dbReference>
<reference evidence="2" key="1">
    <citation type="submission" date="2021-09" db="EMBL/GenBank/DDBJ databases">
        <authorList>
            <consortium name="AG Swart"/>
            <person name="Singh M."/>
            <person name="Singh A."/>
            <person name="Seah K."/>
            <person name="Emmerich C."/>
        </authorList>
    </citation>
    <scope>NUCLEOTIDE SEQUENCE</scope>
    <source>
        <strain evidence="2">ATCC30299</strain>
    </source>
</reference>
<proteinExistence type="predicted"/>
<evidence type="ECO:0000313" key="3">
    <source>
        <dbReference type="Proteomes" id="UP001162131"/>
    </source>
</evidence>
<protein>
    <submittedName>
        <fullName evidence="2">Uncharacterized protein</fullName>
    </submittedName>
</protein>
<feature type="compositionally biased region" description="Polar residues" evidence="1">
    <location>
        <begin position="98"/>
        <end position="111"/>
    </location>
</feature>
<comment type="caution">
    <text evidence="2">The sequence shown here is derived from an EMBL/GenBank/DDBJ whole genome shotgun (WGS) entry which is preliminary data.</text>
</comment>
<dbReference type="EMBL" id="CAJZBQ010000009">
    <property type="protein sequence ID" value="CAG9312742.1"/>
    <property type="molecule type" value="Genomic_DNA"/>
</dbReference>
<organism evidence="2 3">
    <name type="scientific">Blepharisma stoltei</name>
    <dbReference type="NCBI Taxonomy" id="1481888"/>
    <lineage>
        <taxon>Eukaryota</taxon>
        <taxon>Sar</taxon>
        <taxon>Alveolata</taxon>
        <taxon>Ciliophora</taxon>
        <taxon>Postciliodesmatophora</taxon>
        <taxon>Heterotrichea</taxon>
        <taxon>Heterotrichida</taxon>
        <taxon>Blepharismidae</taxon>
        <taxon>Blepharisma</taxon>
    </lineage>
</organism>
<keyword evidence="3" id="KW-1185">Reference proteome</keyword>
<evidence type="ECO:0000256" key="1">
    <source>
        <dbReference type="SAM" id="MobiDB-lite"/>
    </source>
</evidence>
<dbReference type="AlphaFoldDB" id="A0AAU9IHT8"/>
<accession>A0AAU9IHT8</accession>
<sequence>MGCSNTRFKTRSNQRVFIIKASQPRIVAGSVEKKKQASSEKGFVSDIIKLHSVEVSFAMIEKSQVHHGTGNSFDDGLKNVKAGHKPSKSLIKRESDQGLDSDTMSTGKVEA</sequence>
<gene>
    <name evidence="2" type="ORF">BSTOLATCC_MIC7538</name>
</gene>